<dbReference type="EMBL" id="JAGYVZ010000032">
    <property type="protein sequence ID" value="MBS7233720.1"/>
    <property type="molecule type" value="Genomic_DNA"/>
</dbReference>
<dbReference type="PANTHER" id="PTHR11803">
    <property type="entry name" value="2-IMINOBUTANOATE/2-IMINOPROPANOATE DEAMINASE RIDA"/>
    <property type="match status" value="1"/>
</dbReference>
<name>A0ABS5PID2_9FLAO</name>
<dbReference type="Proteomes" id="UP000722625">
    <property type="component" value="Unassembled WGS sequence"/>
</dbReference>
<reference evidence="2 3" key="1">
    <citation type="journal article" date="2018" name="Int. J. Syst. Evol. Microbiol.">
        <title>Flavobacterium chryseum sp. nov. and Flavobacterium psychroterrae sp. nov., novel environmental bacteria isolated from Antarctica.</title>
        <authorList>
            <person name="Kralova S."/>
            <person name="Svec P."/>
            <person name="Busse H.J."/>
            <person name="Stankova E."/>
            <person name="Vaczi P."/>
            <person name="Sedlacek I."/>
        </authorList>
    </citation>
    <scope>NUCLEOTIDE SEQUENCE [LARGE SCALE GENOMIC DNA]</scope>
    <source>
        <strain evidence="2 3">CCM 8827</strain>
    </source>
</reference>
<gene>
    <name evidence="2" type="ORF">KHA90_22140</name>
</gene>
<dbReference type="Gene3D" id="3.30.1330.40">
    <property type="entry name" value="RutC-like"/>
    <property type="match status" value="1"/>
</dbReference>
<dbReference type="Pfam" id="PF01042">
    <property type="entry name" value="Ribonuc_L-PSP"/>
    <property type="match status" value="1"/>
</dbReference>
<comment type="caution">
    <text evidence="2">The sequence shown here is derived from an EMBL/GenBank/DDBJ whole genome shotgun (WGS) entry which is preliminary data.</text>
</comment>
<keyword evidence="3" id="KW-1185">Reference proteome</keyword>
<dbReference type="InterPro" id="IPR006175">
    <property type="entry name" value="YjgF/YER057c/UK114"/>
</dbReference>
<dbReference type="InterPro" id="IPR035959">
    <property type="entry name" value="RutC-like_sf"/>
</dbReference>
<dbReference type="SUPFAM" id="SSF55298">
    <property type="entry name" value="YjgF-like"/>
    <property type="match status" value="1"/>
</dbReference>
<protein>
    <submittedName>
        <fullName evidence="2">RidA family protein</fullName>
    </submittedName>
</protein>
<evidence type="ECO:0000313" key="3">
    <source>
        <dbReference type="Proteomes" id="UP000722625"/>
    </source>
</evidence>
<evidence type="ECO:0000313" key="2">
    <source>
        <dbReference type="EMBL" id="MBS7233720.1"/>
    </source>
</evidence>
<dbReference type="PANTHER" id="PTHR11803:SF58">
    <property type="entry name" value="PROTEIN HMF1-RELATED"/>
    <property type="match status" value="1"/>
</dbReference>
<comment type="similarity">
    <text evidence="1">Belongs to the RutC family.</text>
</comment>
<proteinExistence type="inferred from homology"/>
<evidence type="ECO:0000256" key="1">
    <source>
        <dbReference type="ARBA" id="ARBA00010552"/>
    </source>
</evidence>
<dbReference type="CDD" id="cd00448">
    <property type="entry name" value="YjgF_YER057c_UK114_family"/>
    <property type="match status" value="1"/>
</dbReference>
<accession>A0ABS5PID2</accession>
<sequence>MSKFKNSEKVLNIKGLSQAVVIPFENQKMIMLSGQIPFNKQGELVGNDVKTQTIQIFENIKNILETCGANLNDIVKLGIFTSDISQIAGYREARDQFINLDTPPTSTLLEVKGLFRSDIFIEIEVIADQEQNLGRNVKIKSEICNLRI</sequence>
<organism evidence="2 3">
    <name type="scientific">Flavobacterium psychroterrae</name>
    <dbReference type="NCBI Taxonomy" id="2133767"/>
    <lineage>
        <taxon>Bacteria</taxon>
        <taxon>Pseudomonadati</taxon>
        <taxon>Bacteroidota</taxon>
        <taxon>Flavobacteriia</taxon>
        <taxon>Flavobacteriales</taxon>
        <taxon>Flavobacteriaceae</taxon>
        <taxon>Flavobacterium</taxon>
    </lineage>
</organism>
<dbReference type="RefSeq" id="WP_213306782.1">
    <property type="nucleotide sequence ID" value="NZ_JAGYVZ010000032.1"/>
</dbReference>